<comment type="similarity">
    <text evidence="2">Belongs to the KptA/TPT1 family.</text>
</comment>
<evidence type="ECO:0000256" key="4">
    <source>
        <dbReference type="ARBA" id="ARBA00022679"/>
    </source>
</evidence>
<dbReference type="InterPro" id="IPR042080">
    <property type="entry name" value="RNA_2'-PTrans_N"/>
</dbReference>
<feature type="region of interest" description="Disordered" evidence="7">
    <location>
        <begin position="379"/>
        <end position="406"/>
    </location>
</feature>
<dbReference type="AlphaFoldDB" id="A0A0D1ZNE9"/>
<feature type="compositionally biased region" description="Gly residues" evidence="7">
    <location>
        <begin position="388"/>
        <end position="400"/>
    </location>
</feature>
<dbReference type="Gene3D" id="3.20.170.30">
    <property type="match status" value="2"/>
</dbReference>
<feature type="compositionally biased region" description="Basic residues" evidence="7">
    <location>
        <begin position="21"/>
        <end position="33"/>
    </location>
</feature>
<dbReference type="SUPFAM" id="SSF56399">
    <property type="entry name" value="ADP-ribosylation"/>
    <property type="match status" value="2"/>
</dbReference>
<dbReference type="VEuPathDB" id="FungiDB:PV10_08013"/>
<comment type="catalytic activity">
    <reaction evidence="6">
        <text>2'-phospho-[ligated tRNA] + NAD(+) = mature tRNA + ADP-alpha-D-ribose 1'',2''-cyclic phosphate + nicotinamide</text>
        <dbReference type="Rhea" id="RHEA:23324"/>
        <dbReference type="Rhea" id="RHEA-COMP:11106"/>
        <dbReference type="Rhea" id="RHEA-COMP:11107"/>
        <dbReference type="ChEBI" id="CHEBI:17154"/>
        <dbReference type="ChEBI" id="CHEBI:57540"/>
        <dbReference type="ChEBI" id="CHEBI:76596"/>
        <dbReference type="ChEBI" id="CHEBI:82883"/>
        <dbReference type="ChEBI" id="CHEBI:85027"/>
        <dbReference type="EC" id="2.7.1.160"/>
    </reaction>
</comment>
<feature type="compositionally biased region" description="Low complexity" evidence="7">
    <location>
        <begin position="125"/>
        <end position="141"/>
    </location>
</feature>
<keyword evidence="9" id="KW-1185">Reference proteome</keyword>
<dbReference type="STRING" id="212818.A0A0D1ZNE9"/>
<dbReference type="RefSeq" id="XP_016219892.1">
    <property type="nucleotide sequence ID" value="XM_016372981.1"/>
</dbReference>
<gene>
    <name evidence="8" type="ORF">PV10_08013</name>
</gene>
<sequence>MSLQDASINAGGHDRDLNKDRHGRGQGKGANRGHGRDRGSNRGQPRTVQISKAMSRLLRHAAIEEKIPIDQQGYVRMDHLLNWQRLRSMTPPVSFQDVVDVVQESDKKRYGLKHVGATPTDQDGSPSSSKPAATPPESESTSETEKAIAVFRSSVGMGDATPSHFFIRATQGHSMKTVEAENLLTPISLEDPSSVPETVVHGTFYGAWRPILTTGGLKSMTRNHVHFATGPTIETVMKKIRRPNPAEGDDRPQSIDQAQSQTQDKGPEQEQQQEQEQALASELDQNKVISGMRSDAQILIYIDIRKALQDGAAKGIKWWRSENGVILTDGISIDDDQSDGQLNKIVPMAYWSEVVEIKEGLGTLWRQGEGVVQELPDRLSSRAVPRGKAGGYRGRGGRGSGRGKRG</sequence>
<evidence type="ECO:0000256" key="6">
    <source>
        <dbReference type="ARBA" id="ARBA00047949"/>
    </source>
</evidence>
<dbReference type="InterPro" id="IPR042081">
    <property type="entry name" value="RNA_2'-PTrans_C"/>
</dbReference>
<accession>A0A0D1ZNE9</accession>
<dbReference type="GO" id="GO:0006388">
    <property type="term" value="P:tRNA splicing, via endonucleolytic cleavage and ligation"/>
    <property type="evidence" value="ECO:0007669"/>
    <property type="project" value="TreeGrafter"/>
</dbReference>
<proteinExistence type="inferred from homology"/>
<reference evidence="8 9" key="1">
    <citation type="submission" date="2015-01" db="EMBL/GenBank/DDBJ databases">
        <title>The Genome Sequence of Exophiala mesophila CBS40295.</title>
        <authorList>
            <consortium name="The Broad Institute Genomics Platform"/>
            <person name="Cuomo C."/>
            <person name="de Hoog S."/>
            <person name="Gorbushina A."/>
            <person name="Stielow B."/>
            <person name="Teixiera M."/>
            <person name="Abouelleil A."/>
            <person name="Chapman S.B."/>
            <person name="Priest M."/>
            <person name="Young S.K."/>
            <person name="Wortman J."/>
            <person name="Nusbaum C."/>
            <person name="Birren B."/>
        </authorList>
    </citation>
    <scope>NUCLEOTIDE SEQUENCE [LARGE SCALE GENOMIC DNA]</scope>
    <source>
        <strain evidence="8 9">CBS 40295</strain>
    </source>
</reference>
<feature type="compositionally biased region" description="Polar residues" evidence="7">
    <location>
        <begin position="254"/>
        <end position="264"/>
    </location>
</feature>
<evidence type="ECO:0000256" key="7">
    <source>
        <dbReference type="SAM" id="MobiDB-lite"/>
    </source>
</evidence>
<dbReference type="OrthoDB" id="419694at2759"/>
<dbReference type="Proteomes" id="UP000054302">
    <property type="component" value="Unassembled WGS sequence"/>
</dbReference>
<evidence type="ECO:0000313" key="8">
    <source>
        <dbReference type="EMBL" id="KIV88318.1"/>
    </source>
</evidence>
<dbReference type="EC" id="2.7.1.160" evidence="3"/>
<feature type="region of interest" description="Disordered" evidence="7">
    <location>
        <begin position="242"/>
        <end position="279"/>
    </location>
</feature>
<comment type="function">
    <text evidence="1">Catalyzes the last step of tRNA splicing, the transfer of the splice junction 2'-phosphate from ligated tRNA to NAD to produce ADP-ribose 1''-2'' cyclic phosphate.</text>
</comment>
<dbReference type="PANTHER" id="PTHR12684">
    <property type="entry name" value="PUTATIVE PHOSPHOTRANSFERASE"/>
    <property type="match status" value="1"/>
</dbReference>
<dbReference type="GO" id="GO:0000215">
    <property type="term" value="F:tRNA 2'-phosphotransferase activity"/>
    <property type="evidence" value="ECO:0007669"/>
    <property type="project" value="UniProtKB-EC"/>
</dbReference>
<dbReference type="OMA" id="RTHIHCA"/>
<name>A0A0D1ZNE9_EXOME</name>
<organism evidence="8 9">
    <name type="scientific">Exophiala mesophila</name>
    <name type="common">Black yeast-like fungus</name>
    <dbReference type="NCBI Taxonomy" id="212818"/>
    <lineage>
        <taxon>Eukaryota</taxon>
        <taxon>Fungi</taxon>
        <taxon>Dikarya</taxon>
        <taxon>Ascomycota</taxon>
        <taxon>Pezizomycotina</taxon>
        <taxon>Eurotiomycetes</taxon>
        <taxon>Chaetothyriomycetidae</taxon>
        <taxon>Chaetothyriales</taxon>
        <taxon>Herpotrichiellaceae</taxon>
        <taxon>Exophiala</taxon>
    </lineage>
</organism>
<keyword evidence="5" id="KW-0520">NAD</keyword>
<evidence type="ECO:0000256" key="1">
    <source>
        <dbReference type="ARBA" id="ARBA00003343"/>
    </source>
</evidence>
<protein>
    <recommendedName>
        <fullName evidence="3">2'-phosphotransferase</fullName>
        <ecNumber evidence="3">2.7.1.160</ecNumber>
    </recommendedName>
</protein>
<evidence type="ECO:0000256" key="5">
    <source>
        <dbReference type="ARBA" id="ARBA00023027"/>
    </source>
</evidence>
<dbReference type="EMBL" id="KN847525">
    <property type="protein sequence ID" value="KIV88318.1"/>
    <property type="molecule type" value="Genomic_DNA"/>
</dbReference>
<dbReference type="Gene3D" id="1.10.10.970">
    <property type="entry name" value="RNA 2'-phosphotransferase, Tpt1/KptA family, N-terminal domain"/>
    <property type="match status" value="1"/>
</dbReference>
<dbReference type="PANTHER" id="PTHR12684:SF2">
    <property type="entry name" value="TRNA 2'-PHOSPHOTRANSFERASE 1"/>
    <property type="match status" value="1"/>
</dbReference>
<feature type="region of interest" description="Disordered" evidence="7">
    <location>
        <begin position="110"/>
        <end position="144"/>
    </location>
</feature>
<dbReference type="Pfam" id="PF01885">
    <property type="entry name" value="PTS_2-RNA"/>
    <property type="match status" value="2"/>
</dbReference>
<feature type="region of interest" description="Disordered" evidence="7">
    <location>
        <begin position="1"/>
        <end position="48"/>
    </location>
</feature>
<evidence type="ECO:0000256" key="2">
    <source>
        <dbReference type="ARBA" id="ARBA00009836"/>
    </source>
</evidence>
<evidence type="ECO:0000256" key="3">
    <source>
        <dbReference type="ARBA" id="ARBA00012007"/>
    </source>
</evidence>
<keyword evidence="4" id="KW-0808">Transferase</keyword>
<dbReference type="InterPro" id="IPR002745">
    <property type="entry name" value="Ptrans_KptA/Tpt1"/>
</dbReference>
<evidence type="ECO:0000313" key="9">
    <source>
        <dbReference type="Proteomes" id="UP000054302"/>
    </source>
</evidence>
<dbReference type="GeneID" id="27325858"/>
<dbReference type="HOGENOM" id="CLU_052998_0_0_1"/>